<keyword evidence="2" id="KW-1185">Reference proteome</keyword>
<dbReference type="EMBL" id="AP015037">
    <property type="protein sequence ID" value="BAT83173.1"/>
    <property type="molecule type" value="Genomic_DNA"/>
</dbReference>
<proteinExistence type="predicted"/>
<protein>
    <submittedName>
        <fullName evidence="1">Uncharacterized protein</fullName>
    </submittedName>
</protein>
<accession>A0A0S3RRH8</accession>
<reference evidence="1 2" key="1">
    <citation type="journal article" date="2015" name="Sci. Rep.">
        <title>The power of single molecule real-time sequencing technology in the de novo assembly of a eukaryotic genome.</title>
        <authorList>
            <person name="Sakai H."/>
            <person name="Naito K."/>
            <person name="Ogiso-Tanaka E."/>
            <person name="Takahashi Y."/>
            <person name="Iseki K."/>
            <person name="Muto C."/>
            <person name="Satou K."/>
            <person name="Teruya K."/>
            <person name="Shiroma A."/>
            <person name="Shimoji M."/>
            <person name="Hirano T."/>
            <person name="Itoh T."/>
            <person name="Kaga A."/>
            <person name="Tomooka N."/>
        </authorList>
    </citation>
    <scope>NUCLEOTIDE SEQUENCE [LARGE SCALE GENOMIC DNA]</scope>
    <source>
        <strain evidence="2">cv. Shumari</strain>
    </source>
</reference>
<dbReference type="AlphaFoldDB" id="A0A0S3RRH8"/>
<gene>
    <name evidence="1" type="primary">Vigan.04G028700</name>
    <name evidence="1" type="ORF">VIGAN_04028700</name>
</gene>
<evidence type="ECO:0000313" key="2">
    <source>
        <dbReference type="Proteomes" id="UP000291084"/>
    </source>
</evidence>
<evidence type="ECO:0000313" key="1">
    <source>
        <dbReference type="EMBL" id="BAT83173.1"/>
    </source>
</evidence>
<name>A0A0S3RRH8_PHAAN</name>
<sequence length="82" mass="9509">MSQLLVVRPTCFSSFDLNARSFPQLIKRSSPFNCATDRFFLPLGFGLIWYDCERSVFSGLACERSVSSGFPYERSVLFWFEF</sequence>
<dbReference type="Proteomes" id="UP000291084">
    <property type="component" value="Chromosome 4"/>
</dbReference>
<organism evidence="1 2">
    <name type="scientific">Vigna angularis var. angularis</name>
    <dbReference type="NCBI Taxonomy" id="157739"/>
    <lineage>
        <taxon>Eukaryota</taxon>
        <taxon>Viridiplantae</taxon>
        <taxon>Streptophyta</taxon>
        <taxon>Embryophyta</taxon>
        <taxon>Tracheophyta</taxon>
        <taxon>Spermatophyta</taxon>
        <taxon>Magnoliopsida</taxon>
        <taxon>eudicotyledons</taxon>
        <taxon>Gunneridae</taxon>
        <taxon>Pentapetalae</taxon>
        <taxon>rosids</taxon>
        <taxon>fabids</taxon>
        <taxon>Fabales</taxon>
        <taxon>Fabaceae</taxon>
        <taxon>Papilionoideae</taxon>
        <taxon>50 kb inversion clade</taxon>
        <taxon>NPAAA clade</taxon>
        <taxon>indigoferoid/millettioid clade</taxon>
        <taxon>Phaseoleae</taxon>
        <taxon>Vigna</taxon>
    </lineage>
</organism>